<dbReference type="Pfam" id="PF01145">
    <property type="entry name" value="Band_7"/>
    <property type="match status" value="1"/>
</dbReference>
<dbReference type="PATRIC" id="fig|999432.5.peg.129"/>
<comment type="function">
    <text evidence="6">HflC and HflK could encode or regulate a protease.</text>
</comment>
<evidence type="ECO:0000259" key="7">
    <source>
        <dbReference type="SMART" id="SM00244"/>
    </source>
</evidence>
<dbReference type="Proteomes" id="UP000011705">
    <property type="component" value="Chromosome"/>
</dbReference>
<dbReference type="NCBIfam" id="TIGR01933">
    <property type="entry name" value="hflK"/>
    <property type="match status" value="1"/>
</dbReference>
<dbReference type="InterPro" id="IPR001107">
    <property type="entry name" value="Band_7"/>
</dbReference>
<sequence>MKQKKVDPSKMLGALRTVIILVVIALIAFSGIKVIPTTDNGVVTRFGKYTNTLSPGLNFVIPFVDRVYKVPVKTVQKEEFGFRTSKAGERSEYQNSMLNESSMLTGDLNIINVEWVIQYKIVDPKAWLFNVDEDQRNKTVRDVSKSVVNSLVGDRAIMDIISLDRDSIAVLAQEKMNEKYKQIGLGISVSSVQLQNIVPPYEVQAAFEDVNIAIQDMNRLINEGKEAYNKEIPKAKGEAQKMIEEARGYASERINKAKGDVARFNAVYSEYVKAPDITRRRLYLETLDAIFKNNENVTLIDKNLKNFLPLKELNKGGN</sequence>
<evidence type="ECO:0000256" key="3">
    <source>
        <dbReference type="ARBA" id="ARBA00022692"/>
    </source>
</evidence>
<comment type="subcellular location">
    <subcellularLocation>
        <location evidence="1">Membrane</location>
        <topology evidence="1">Single-pass membrane protein</topology>
    </subcellularLocation>
</comment>
<comment type="caution">
    <text evidence="8">The sequence shown here is derived from an EMBL/GenBank/DDBJ whole genome shotgun (WGS) entry which is preliminary data.</text>
</comment>
<comment type="similarity">
    <text evidence="2 6">Belongs to the band 7/mec-2 family. HflK subfamily.</text>
</comment>
<keyword evidence="5 6" id="KW-0472">Membrane</keyword>
<dbReference type="EMBL" id="AGDV01000001">
    <property type="protein sequence ID" value="EMB35933.1"/>
    <property type="molecule type" value="Genomic_DNA"/>
</dbReference>
<dbReference type="InterPro" id="IPR036013">
    <property type="entry name" value="Band_7/SPFH_dom_sf"/>
</dbReference>
<protein>
    <recommendedName>
        <fullName evidence="6">Protein HflK</fullName>
    </recommendedName>
</protein>
<dbReference type="CDD" id="cd03404">
    <property type="entry name" value="SPFH_HflK"/>
    <property type="match status" value="1"/>
</dbReference>
<dbReference type="RefSeq" id="WP_002682625.1">
    <property type="nucleotide sequence ID" value="NZ_CM001795.1"/>
</dbReference>
<dbReference type="InterPro" id="IPR010201">
    <property type="entry name" value="HflK"/>
</dbReference>
<dbReference type="PANTHER" id="PTHR43327:SF2">
    <property type="entry name" value="MODULATOR OF FTSH PROTEASE HFLK"/>
    <property type="match status" value="1"/>
</dbReference>
<dbReference type="AlphaFoldDB" id="A0A0E2EK31"/>
<evidence type="ECO:0000313" key="8">
    <source>
        <dbReference type="EMBL" id="EMB35933.1"/>
    </source>
</evidence>
<evidence type="ECO:0000256" key="4">
    <source>
        <dbReference type="ARBA" id="ARBA00022989"/>
    </source>
</evidence>
<dbReference type="PANTHER" id="PTHR43327">
    <property type="entry name" value="STOMATIN-LIKE PROTEIN 2, MITOCHONDRIAL"/>
    <property type="match status" value="1"/>
</dbReference>
<reference evidence="8" key="1">
    <citation type="submission" date="2012-01" db="EMBL/GenBank/DDBJ databases">
        <title>The Genome Sequence of Treponema denticola H-22.</title>
        <authorList>
            <consortium name="The Broad Institute Genome Sequencing Platform"/>
            <person name="Earl A."/>
            <person name="Ward D."/>
            <person name="Feldgarden M."/>
            <person name="Gevers D."/>
            <person name="Blanton J.M."/>
            <person name="Fenno C.J."/>
            <person name="Baranova O.V."/>
            <person name="Mathney J."/>
            <person name="Dewhirst F.E."/>
            <person name="Izard J."/>
            <person name="Young S.K."/>
            <person name="Zeng Q."/>
            <person name="Gargeya S."/>
            <person name="Fitzgerald M."/>
            <person name="Haas B."/>
            <person name="Abouelleil A."/>
            <person name="Alvarado L."/>
            <person name="Arachchi H.M."/>
            <person name="Berlin A."/>
            <person name="Chapman S.B."/>
            <person name="Gearin G."/>
            <person name="Goldberg J."/>
            <person name="Griggs A."/>
            <person name="Gujja S."/>
            <person name="Hansen M."/>
            <person name="Heiman D."/>
            <person name="Howarth C."/>
            <person name="Larimer J."/>
            <person name="Lui A."/>
            <person name="MacDonald P.J.P."/>
            <person name="McCowen C."/>
            <person name="Montmayeur A."/>
            <person name="Murphy C."/>
            <person name="Neiman D."/>
            <person name="Pearson M."/>
            <person name="Priest M."/>
            <person name="Roberts A."/>
            <person name="Saif S."/>
            <person name="Shea T."/>
            <person name="Sisk P."/>
            <person name="Stolte C."/>
            <person name="Sykes S."/>
            <person name="Wortman J."/>
            <person name="Nusbaum C."/>
            <person name="Birren B."/>
        </authorList>
    </citation>
    <scope>NUCLEOTIDE SEQUENCE [LARGE SCALE GENOMIC DNA]</scope>
    <source>
        <strain evidence="8">H-22</strain>
    </source>
</reference>
<evidence type="ECO:0000256" key="6">
    <source>
        <dbReference type="RuleBase" id="RU364113"/>
    </source>
</evidence>
<dbReference type="Gene3D" id="3.30.479.30">
    <property type="entry name" value="Band 7 domain"/>
    <property type="match status" value="1"/>
</dbReference>
<comment type="subunit">
    <text evidence="6">HflC and HflK may interact to form a multimeric complex.</text>
</comment>
<dbReference type="HOGENOM" id="CLU_039173_0_1_12"/>
<feature type="domain" description="Band 7" evidence="7">
    <location>
        <begin position="30"/>
        <end position="211"/>
    </location>
</feature>
<dbReference type="SUPFAM" id="SSF117892">
    <property type="entry name" value="Band 7/SPFH domain"/>
    <property type="match status" value="1"/>
</dbReference>
<evidence type="ECO:0000256" key="2">
    <source>
        <dbReference type="ARBA" id="ARBA00006971"/>
    </source>
</evidence>
<dbReference type="SMART" id="SM00244">
    <property type="entry name" value="PHB"/>
    <property type="match status" value="1"/>
</dbReference>
<evidence type="ECO:0000256" key="5">
    <source>
        <dbReference type="ARBA" id="ARBA00023136"/>
    </source>
</evidence>
<dbReference type="GO" id="GO:0016020">
    <property type="term" value="C:membrane"/>
    <property type="evidence" value="ECO:0007669"/>
    <property type="project" value="UniProtKB-SubCell"/>
</dbReference>
<name>A0A0E2EK31_TREDN</name>
<gene>
    <name evidence="8" type="ORF">HMPREF9726_00125</name>
</gene>
<keyword evidence="4 6" id="KW-1133">Transmembrane helix</keyword>
<accession>A0A0E2EK31</accession>
<evidence type="ECO:0000256" key="1">
    <source>
        <dbReference type="ARBA" id="ARBA00004167"/>
    </source>
</evidence>
<dbReference type="InterPro" id="IPR050710">
    <property type="entry name" value="Band7/mec-2_domain"/>
</dbReference>
<proteinExistence type="inferred from homology"/>
<feature type="transmembrane region" description="Helical" evidence="6">
    <location>
        <begin position="12"/>
        <end position="32"/>
    </location>
</feature>
<organism evidence="8">
    <name type="scientific">Treponema denticola H-22</name>
    <dbReference type="NCBI Taxonomy" id="999432"/>
    <lineage>
        <taxon>Bacteria</taxon>
        <taxon>Pseudomonadati</taxon>
        <taxon>Spirochaetota</taxon>
        <taxon>Spirochaetia</taxon>
        <taxon>Spirochaetales</taxon>
        <taxon>Treponemataceae</taxon>
        <taxon>Treponema</taxon>
    </lineage>
</organism>
<keyword evidence="3 6" id="KW-0812">Transmembrane</keyword>